<dbReference type="InterPro" id="IPR018011">
    <property type="entry name" value="Carb_sulfotrans_8-10"/>
</dbReference>
<evidence type="ECO:0000256" key="6">
    <source>
        <dbReference type="ARBA" id="ARBA00023034"/>
    </source>
</evidence>
<keyword evidence="3 9" id="KW-0808">Transferase</keyword>
<protein>
    <recommendedName>
        <fullName evidence="9">Carbohydrate sulfotransferase</fullName>
        <ecNumber evidence="9">2.8.2.-</ecNumber>
    </recommendedName>
</protein>
<evidence type="ECO:0000256" key="5">
    <source>
        <dbReference type="ARBA" id="ARBA00022989"/>
    </source>
</evidence>
<evidence type="ECO:0000256" key="8">
    <source>
        <dbReference type="ARBA" id="ARBA00023180"/>
    </source>
</evidence>
<dbReference type="PANTHER" id="PTHR12137">
    <property type="entry name" value="CARBOHYDRATE SULFOTRANSFERASE"/>
    <property type="match status" value="1"/>
</dbReference>
<dbReference type="GeneID" id="101239409"/>
<keyword evidence="7" id="KW-0472">Membrane</keyword>
<evidence type="ECO:0000256" key="9">
    <source>
        <dbReference type="RuleBase" id="RU364020"/>
    </source>
</evidence>
<keyword evidence="4" id="KW-0812">Transmembrane</keyword>
<keyword evidence="9" id="KW-0119">Carbohydrate metabolism</keyword>
<evidence type="ECO:0000256" key="2">
    <source>
        <dbReference type="ARBA" id="ARBA00006339"/>
    </source>
</evidence>
<dbReference type="PANTHER" id="PTHR12137:SF54">
    <property type="entry name" value="CARBOHYDRATE SULFOTRANSFERASE"/>
    <property type="match status" value="1"/>
</dbReference>
<organism evidence="10 11">
    <name type="scientific">Hydra vulgaris</name>
    <name type="common">Hydra</name>
    <name type="synonym">Hydra attenuata</name>
    <dbReference type="NCBI Taxonomy" id="6087"/>
    <lineage>
        <taxon>Eukaryota</taxon>
        <taxon>Metazoa</taxon>
        <taxon>Cnidaria</taxon>
        <taxon>Hydrozoa</taxon>
        <taxon>Hydroidolina</taxon>
        <taxon>Anthoathecata</taxon>
        <taxon>Aplanulata</taxon>
        <taxon>Hydridae</taxon>
        <taxon>Hydra</taxon>
    </lineage>
</organism>
<dbReference type="Pfam" id="PF03567">
    <property type="entry name" value="Sulfotransfer_2"/>
    <property type="match status" value="1"/>
</dbReference>
<dbReference type="InterPro" id="IPR005331">
    <property type="entry name" value="Sulfotransferase"/>
</dbReference>
<gene>
    <name evidence="11" type="primary">LOC101239409</name>
</gene>
<proteinExistence type="inferred from homology"/>
<reference evidence="10" key="1">
    <citation type="submission" date="2025-05" db="UniProtKB">
        <authorList>
            <consortium name="RefSeq"/>
        </authorList>
    </citation>
    <scope>NUCLEOTIDE SEQUENCE [LARGE SCALE GENOMIC DNA]</scope>
</reference>
<comment type="subcellular location">
    <subcellularLocation>
        <location evidence="1 9">Golgi apparatus membrane</location>
        <topology evidence="1 9">Single-pass type II membrane protein</topology>
    </subcellularLocation>
</comment>
<keyword evidence="8 9" id="KW-0325">Glycoprotein</keyword>
<dbReference type="EC" id="2.8.2.-" evidence="9"/>
<accession>A0ABM4BF56</accession>
<comment type="similarity">
    <text evidence="2 9">Belongs to the sulfotransferase 2 family.</text>
</comment>
<evidence type="ECO:0000313" key="10">
    <source>
        <dbReference type="Proteomes" id="UP001652625"/>
    </source>
</evidence>
<evidence type="ECO:0000256" key="7">
    <source>
        <dbReference type="ARBA" id="ARBA00023136"/>
    </source>
</evidence>
<keyword evidence="10" id="KW-1185">Reference proteome</keyword>
<evidence type="ECO:0000256" key="4">
    <source>
        <dbReference type="ARBA" id="ARBA00022692"/>
    </source>
</evidence>
<name>A0ABM4BF56_HYDVU</name>
<keyword evidence="9" id="KW-0735">Signal-anchor</keyword>
<dbReference type="RefSeq" id="XP_065647615.1">
    <property type="nucleotide sequence ID" value="XM_065791543.1"/>
</dbReference>
<keyword evidence="6 9" id="KW-0333">Golgi apparatus</keyword>
<dbReference type="Proteomes" id="UP001652625">
    <property type="component" value="Chromosome 02"/>
</dbReference>
<evidence type="ECO:0000256" key="3">
    <source>
        <dbReference type="ARBA" id="ARBA00022679"/>
    </source>
</evidence>
<sequence length="391" mass="46883">MPVHIERSQQICILSYLLTVHRLIYFKKINFKIKKLIKLFHKTMEYKSIWILYICFVSVLIQHSSVNCTIHHRAPHTNLTDKYLRYDIKKLLSIGCVKEMVRSKNIFDQQEERQKKLRRFCKHNFSNKSMDEHMIYSDKESLLYCYIPKAACTTWKRMFQLFDGRMDLNQVMAVEKNAVHKLHYDNFTTLDAPQKAFRKKYYYSFLISRHPFERLLSAYRNKFQDPYTPHYQIKYGSEILRLYRKNLTEEQYLKGEGVTFREFIRYIISGKKFDKHWGLMTQLCSPCHFKYNYLGKMETLFEDATTIFKNAGISQKYSFPNNSRDRYLPISTSDMKSHYTSLKSLEIKKLYNMFKNDFLAFGYSIPHYLKKLIKSVAINQNAENDDTNSVE</sequence>
<evidence type="ECO:0000313" key="11">
    <source>
        <dbReference type="RefSeq" id="XP_065647615.1"/>
    </source>
</evidence>
<reference evidence="11" key="2">
    <citation type="submission" date="2025-08" db="UniProtKB">
        <authorList>
            <consortium name="RefSeq"/>
        </authorList>
    </citation>
    <scope>IDENTIFICATION</scope>
</reference>
<evidence type="ECO:0000256" key="1">
    <source>
        <dbReference type="ARBA" id="ARBA00004323"/>
    </source>
</evidence>
<keyword evidence="5" id="KW-1133">Transmembrane helix</keyword>